<protein>
    <recommendedName>
        <fullName evidence="2">NAD(P)-binding domain-containing protein</fullName>
    </recommendedName>
</protein>
<feature type="chain" id="PRO_5044854318" description="NAD(P)-binding domain-containing protein" evidence="1">
    <location>
        <begin position="24"/>
        <end position="281"/>
    </location>
</feature>
<dbReference type="Gene3D" id="3.40.50.720">
    <property type="entry name" value="NAD(P)-binding Rossmann-like Domain"/>
    <property type="match status" value="1"/>
</dbReference>
<dbReference type="Pfam" id="PF13460">
    <property type="entry name" value="NAD_binding_10"/>
    <property type="match status" value="1"/>
</dbReference>
<dbReference type="Proteomes" id="UP001530293">
    <property type="component" value="Unassembled WGS sequence"/>
</dbReference>
<dbReference type="EMBL" id="JALLBG020000120">
    <property type="protein sequence ID" value="KAL3763570.1"/>
    <property type="molecule type" value="Genomic_DNA"/>
</dbReference>
<reference evidence="3 4" key="1">
    <citation type="submission" date="2024-10" db="EMBL/GenBank/DDBJ databases">
        <title>Updated reference genomes for cyclostephanoid diatoms.</title>
        <authorList>
            <person name="Roberts W.R."/>
            <person name="Alverson A.J."/>
        </authorList>
    </citation>
    <scope>NUCLEOTIDE SEQUENCE [LARGE SCALE GENOMIC DNA]</scope>
    <source>
        <strain evidence="3 4">AJA232-27</strain>
    </source>
</reference>
<evidence type="ECO:0000256" key="1">
    <source>
        <dbReference type="SAM" id="SignalP"/>
    </source>
</evidence>
<dbReference type="PANTHER" id="PTHR15020">
    <property type="entry name" value="FLAVIN REDUCTASE-RELATED"/>
    <property type="match status" value="1"/>
</dbReference>
<feature type="signal peptide" evidence="1">
    <location>
        <begin position="1"/>
        <end position="23"/>
    </location>
</feature>
<organism evidence="3 4">
    <name type="scientific">Discostella pseudostelligera</name>
    <dbReference type="NCBI Taxonomy" id="259834"/>
    <lineage>
        <taxon>Eukaryota</taxon>
        <taxon>Sar</taxon>
        <taxon>Stramenopiles</taxon>
        <taxon>Ochrophyta</taxon>
        <taxon>Bacillariophyta</taxon>
        <taxon>Coscinodiscophyceae</taxon>
        <taxon>Thalassiosirophycidae</taxon>
        <taxon>Stephanodiscales</taxon>
        <taxon>Stephanodiscaceae</taxon>
        <taxon>Discostella</taxon>
    </lineage>
</organism>
<keyword evidence="4" id="KW-1185">Reference proteome</keyword>
<dbReference type="SUPFAM" id="SSF51735">
    <property type="entry name" value="NAD(P)-binding Rossmann-fold domains"/>
    <property type="match status" value="1"/>
</dbReference>
<evidence type="ECO:0000313" key="4">
    <source>
        <dbReference type="Proteomes" id="UP001530293"/>
    </source>
</evidence>
<dbReference type="PANTHER" id="PTHR15020:SF45">
    <property type="entry name" value="NAD(P)-BINDING DOMAIN-CONTAINING PROTEIN"/>
    <property type="match status" value="1"/>
</dbReference>
<gene>
    <name evidence="3" type="ORF">ACHAWU_003236</name>
</gene>
<dbReference type="InterPro" id="IPR016040">
    <property type="entry name" value="NAD(P)-bd_dom"/>
</dbReference>
<feature type="domain" description="NAD(P)-binding" evidence="2">
    <location>
        <begin position="50"/>
        <end position="249"/>
    </location>
</feature>
<dbReference type="AlphaFoldDB" id="A0ABD3MHK1"/>
<comment type="caution">
    <text evidence="3">The sequence shown here is derived from an EMBL/GenBank/DDBJ whole genome shotgun (WGS) entry which is preliminary data.</text>
</comment>
<keyword evidence="1" id="KW-0732">Signal</keyword>
<dbReference type="InterPro" id="IPR036291">
    <property type="entry name" value="NAD(P)-bd_dom_sf"/>
</dbReference>
<sequence>MTMKLVALLSAAAILGISTTTTATAFITPKPSVAVTSTTTALDATIAVFGASGLTAQECIYQALKDGDKVVGLTRNPSKLVIPKGSGGVDADKPLVDSNLTVIAGDVTNPADVAKVFENDIDGVIVALGGKTSDVGDTMLTVGTNNIMSAMKQKGVKRIAVVTSIGAGNSKDQAPFAFKILMMTVMKKIFTDKNNQEKAVQESGLEYCIVRPGGLTVEKPTGVINVIDGEAGSIPRADVAQFCLEAVKDVNFPYVGQTPCISSVGGTSWVKDRSKAARGEQ</sequence>
<evidence type="ECO:0000313" key="3">
    <source>
        <dbReference type="EMBL" id="KAL3763570.1"/>
    </source>
</evidence>
<proteinExistence type="predicted"/>
<accession>A0ABD3MHK1</accession>
<evidence type="ECO:0000259" key="2">
    <source>
        <dbReference type="Pfam" id="PF13460"/>
    </source>
</evidence>
<name>A0ABD3MHK1_9STRA</name>